<dbReference type="GO" id="GO:0009626">
    <property type="term" value="P:plant-type hypersensitive response"/>
    <property type="evidence" value="ECO:0007669"/>
    <property type="project" value="UniProtKB-ARBA"/>
</dbReference>
<sequence length="158" mass="18868">MKELPHHLQQYFVYCAIYPEGSLLFRDDIIRMWVAEGFIDEQDGQLLKDIAEEHYDELIYRNLLQPDYLYADLSQCRVHDLLRRLACCLSKEECFVGDPESIGVNIMSKLQRISVFTEKDMVVFPSMDKEQYKVRTWRTQYGKSLRVDNTIFRRLPYI</sequence>
<dbReference type="AlphaFoldDB" id="A0A0A9G685"/>
<protein>
    <recommendedName>
        <fullName evidence="3">Disease resistance protein winged helix domain-containing protein</fullName>
    </recommendedName>
</protein>
<dbReference type="Pfam" id="PF23559">
    <property type="entry name" value="WHD_DRP"/>
    <property type="match status" value="1"/>
</dbReference>
<evidence type="ECO:0000259" key="3">
    <source>
        <dbReference type="Pfam" id="PF23559"/>
    </source>
</evidence>
<keyword evidence="1" id="KW-0677">Repeat</keyword>
<evidence type="ECO:0000256" key="2">
    <source>
        <dbReference type="ARBA" id="ARBA00022821"/>
    </source>
</evidence>
<dbReference type="PANTHER" id="PTHR23155:SF909">
    <property type="entry name" value="OS11G0673900 PROTEIN"/>
    <property type="match status" value="1"/>
</dbReference>
<proteinExistence type="predicted"/>
<dbReference type="InterPro" id="IPR044974">
    <property type="entry name" value="Disease_R_plants"/>
</dbReference>
<dbReference type="InterPro" id="IPR058922">
    <property type="entry name" value="WHD_DRP"/>
</dbReference>
<dbReference type="InterPro" id="IPR036388">
    <property type="entry name" value="WH-like_DNA-bd_sf"/>
</dbReference>
<evidence type="ECO:0000256" key="1">
    <source>
        <dbReference type="ARBA" id="ARBA00022737"/>
    </source>
</evidence>
<organism evidence="4">
    <name type="scientific">Arundo donax</name>
    <name type="common">Giant reed</name>
    <name type="synonym">Donax arundinaceus</name>
    <dbReference type="NCBI Taxonomy" id="35708"/>
    <lineage>
        <taxon>Eukaryota</taxon>
        <taxon>Viridiplantae</taxon>
        <taxon>Streptophyta</taxon>
        <taxon>Embryophyta</taxon>
        <taxon>Tracheophyta</taxon>
        <taxon>Spermatophyta</taxon>
        <taxon>Magnoliopsida</taxon>
        <taxon>Liliopsida</taxon>
        <taxon>Poales</taxon>
        <taxon>Poaceae</taxon>
        <taxon>PACMAD clade</taxon>
        <taxon>Arundinoideae</taxon>
        <taxon>Arundineae</taxon>
        <taxon>Arundo</taxon>
    </lineage>
</organism>
<name>A0A0A9G685_ARUDO</name>
<dbReference type="FunFam" id="1.10.10.10:FF:000322">
    <property type="entry name" value="Probable disease resistance protein At1g63360"/>
    <property type="match status" value="1"/>
</dbReference>
<accession>A0A0A9G685</accession>
<dbReference type="Gene3D" id="1.10.10.10">
    <property type="entry name" value="Winged helix-like DNA-binding domain superfamily/Winged helix DNA-binding domain"/>
    <property type="match status" value="1"/>
</dbReference>
<feature type="domain" description="Disease resistance protein winged helix" evidence="3">
    <location>
        <begin position="17"/>
        <end position="86"/>
    </location>
</feature>
<dbReference type="GO" id="GO:0002758">
    <property type="term" value="P:innate immune response-activating signaling pathway"/>
    <property type="evidence" value="ECO:0007669"/>
    <property type="project" value="UniProtKB-ARBA"/>
</dbReference>
<dbReference type="GO" id="GO:0042742">
    <property type="term" value="P:defense response to bacterium"/>
    <property type="evidence" value="ECO:0007669"/>
    <property type="project" value="UniProtKB-ARBA"/>
</dbReference>
<evidence type="ECO:0000313" key="4">
    <source>
        <dbReference type="EMBL" id="JAE18051.1"/>
    </source>
</evidence>
<reference evidence="4" key="1">
    <citation type="submission" date="2014-09" db="EMBL/GenBank/DDBJ databases">
        <authorList>
            <person name="Magalhaes I.L.F."/>
            <person name="Oliveira U."/>
            <person name="Santos F.R."/>
            <person name="Vidigal T.H.D.A."/>
            <person name="Brescovit A.D."/>
            <person name="Santos A.J."/>
        </authorList>
    </citation>
    <scope>NUCLEOTIDE SEQUENCE</scope>
    <source>
        <tissue evidence="4">Shoot tissue taken approximately 20 cm above the soil surface</tissue>
    </source>
</reference>
<dbReference type="PANTHER" id="PTHR23155">
    <property type="entry name" value="DISEASE RESISTANCE PROTEIN RP"/>
    <property type="match status" value="1"/>
</dbReference>
<reference evidence="4" key="2">
    <citation type="journal article" date="2015" name="Data Brief">
        <title>Shoot transcriptome of the giant reed, Arundo donax.</title>
        <authorList>
            <person name="Barrero R.A."/>
            <person name="Guerrero F.D."/>
            <person name="Moolhuijzen P."/>
            <person name="Goolsby J.A."/>
            <person name="Tidwell J."/>
            <person name="Bellgard S.E."/>
            <person name="Bellgard M.I."/>
        </authorList>
    </citation>
    <scope>NUCLEOTIDE SEQUENCE</scope>
    <source>
        <tissue evidence="4">Shoot tissue taken approximately 20 cm above the soil surface</tissue>
    </source>
</reference>
<keyword evidence="2" id="KW-0611">Plant defense</keyword>
<dbReference type="EMBL" id="GBRH01179845">
    <property type="protein sequence ID" value="JAE18051.1"/>
    <property type="molecule type" value="Transcribed_RNA"/>
</dbReference>